<evidence type="ECO:0000313" key="1">
    <source>
        <dbReference type="EMBL" id="CAG8720054.1"/>
    </source>
</evidence>
<keyword evidence="2" id="KW-1185">Reference proteome</keyword>
<dbReference type="Proteomes" id="UP000789901">
    <property type="component" value="Unassembled WGS sequence"/>
</dbReference>
<evidence type="ECO:0000313" key="2">
    <source>
        <dbReference type="Proteomes" id="UP000789901"/>
    </source>
</evidence>
<proteinExistence type="predicted"/>
<accession>A0ABN7V209</accession>
<name>A0ABN7V209_GIGMA</name>
<comment type="caution">
    <text evidence="1">The sequence shown here is derived from an EMBL/GenBank/DDBJ whole genome shotgun (WGS) entry which is preliminary data.</text>
</comment>
<organism evidence="1 2">
    <name type="scientific">Gigaspora margarita</name>
    <dbReference type="NCBI Taxonomy" id="4874"/>
    <lineage>
        <taxon>Eukaryota</taxon>
        <taxon>Fungi</taxon>
        <taxon>Fungi incertae sedis</taxon>
        <taxon>Mucoromycota</taxon>
        <taxon>Glomeromycotina</taxon>
        <taxon>Glomeromycetes</taxon>
        <taxon>Diversisporales</taxon>
        <taxon>Gigasporaceae</taxon>
        <taxon>Gigaspora</taxon>
    </lineage>
</organism>
<dbReference type="EMBL" id="CAJVQB010008536">
    <property type="protein sequence ID" value="CAG8720054.1"/>
    <property type="molecule type" value="Genomic_DNA"/>
</dbReference>
<gene>
    <name evidence="1" type="ORF">GMARGA_LOCUS13439</name>
</gene>
<sequence length="83" mass="9334">MFIEKGVSLEIRKGSVEEIIGSAGKGYYWKIGKGVEEENSSIGKGLLLENRESSIREGFVEKMVAKEEILLEKGLYQKSNCYE</sequence>
<reference evidence="1 2" key="1">
    <citation type="submission" date="2021-06" db="EMBL/GenBank/DDBJ databases">
        <authorList>
            <person name="Kallberg Y."/>
            <person name="Tangrot J."/>
            <person name="Rosling A."/>
        </authorList>
    </citation>
    <scope>NUCLEOTIDE SEQUENCE [LARGE SCALE GENOMIC DNA]</scope>
    <source>
        <strain evidence="1 2">120-4 pot B 10/14</strain>
    </source>
</reference>
<protein>
    <submittedName>
        <fullName evidence="1">29837_t:CDS:1</fullName>
    </submittedName>
</protein>